<proteinExistence type="predicted"/>
<sequence>MSGQGVIVLAGAPESSTLKWAEEDLTAPVLPCLSRNEVIASESSFYPPGPVWRSLPMKIEYMLPAPAPAAHEPFWCHGEDPVASSDPNATSFLTTSHKSFTATTSDETECHAPSSEELDEETLSQYYDYSYAVHEDVPSSQILSPQESVETSFSTDTGFSTLLSFDTIASRTDQSVRVVPVSGRLSNLCDIPNAAYLRSITPQTMTVNLIVGVISMPQPRSIKTRRGGRCIELVEMLVGDDTKAGFVFNVWLPSAAAAPGTPDSGDMRSMIKGLRPQDVVLVRNVALDSFREKVYGQSLRKNTTKVDLLFRNAVDRDDDVGAYGAEQLDGADETEAQMAKTKRVRGWVMKFVGAGVRALPMPDSRTAVVHGRRHVGHDMLPPDTQ</sequence>
<dbReference type="AlphaFoldDB" id="A0A5M8PND4"/>
<reference evidence="1 2" key="1">
    <citation type="submission" date="2019-09" db="EMBL/GenBank/DDBJ databases">
        <title>The hologenome of the rock-dwelling lichen Lasallia pustulata.</title>
        <authorList>
            <person name="Greshake Tzovaras B."/>
            <person name="Segers F."/>
            <person name="Bicker A."/>
            <person name="Dal Grande F."/>
            <person name="Otte J."/>
            <person name="Hankeln T."/>
            <person name="Schmitt I."/>
            <person name="Ebersberger I."/>
        </authorList>
    </citation>
    <scope>NUCLEOTIDE SEQUENCE [LARGE SCALE GENOMIC DNA]</scope>
    <source>
        <strain evidence="1">A1-1</strain>
    </source>
</reference>
<evidence type="ECO:0000313" key="1">
    <source>
        <dbReference type="EMBL" id="KAA6411041.1"/>
    </source>
</evidence>
<evidence type="ECO:0008006" key="3">
    <source>
        <dbReference type="Google" id="ProtNLM"/>
    </source>
</evidence>
<dbReference type="Gene3D" id="2.40.50.140">
    <property type="entry name" value="Nucleic acid-binding proteins"/>
    <property type="match status" value="1"/>
</dbReference>
<protein>
    <recommendedName>
        <fullName evidence="3">Nucleic acid-binding, OB-fold</fullName>
    </recommendedName>
</protein>
<dbReference type="OrthoDB" id="5378679at2759"/>
<name>A0A5M8PND4_9LECA</name>
<accession>A0A5M8PND4</accession>
<dbReference type="Proteomes" id="UP000324767">
    <property type="component" value="Unassembled WGS sequence"/>
</dbReference>
<comment type="caution">
    <text evidence="1">The sequence shown here is derived from an EMBL/GenBank/DDBJ whole genome shotgun (WGS) entry which is preliminary data.</text>
</comment>
<organism evidence="1 2">
    <name type="scientific">Lasallia pustulata</name>
    <dbReference type="NCBI Taxonomy" id="136370"/>
    <lineage>
        <taxon>Eukaryota</taxon>
        <taxon>Fungi</taxon>
        <taxon>Dikarya</taxon>
        <taxon>Ascomycota</taxon>
        <taxon>Pezizomycotina</taxon>
        <taxon>Lecanoromycetes</taxon>
        <taxon>OSLEUM clade</taxon>
        <taxon>Umbilicariomycetidae</taxon>
        <taxon>Umbilicariales</taxon>
        <taxon>Umbilicariaceae</taxon>
        <taxon>Lasallia</taxon>
    </lineage>
</organism>
<evidence type="ECO:0000313" key="2">
    <source>
        <dbReference type="Proteomes" id="UP000324767"/>
    </source>
</evidence>
<gene>
    <name evidence="1" type="ORF">FRX48_05352</name>
</gene>
<dbReference type="InterPro" id="IPR012340">
    <property type="entry name" value="NA-bd_OB-fold"/>
</dbReference>
<dbReference type="EMBL" id="VXIT01000008">
    <property type="protein sequence ID" value="KAA6411041.1"/>
    <property type="molecule type" value="Genomic_DNA"/>
</dbReference>